<dbReference type="PANTHER" id="PTHR12329">
    <property type="entry name" value="BCL2-ASSOCIATED ATHANOGENE"/>
    <property type="match status" value="1"/>
</dbReference>
<dbReference type="Proteomes" id="UP000078561">
    <property type="component" value="Unassembled WGS sequence"/>
</dbReference>
<organism evidence="4">
    <name type="scientific">Absidia glauca</name>
    <name type="common">Pin mould</name>
    <dbReference type="NCBI Taxonomy" id="4829"/>
    <lineage>
        <taxon>Eukaryota</taxon>
        <taxon>Fungi</taxon>
        <taxon>Fungi incertae sedis</taxon>
        <taxon>Mucoromycota</taxon>
        <taxon>Mucoromycotina</taxon>
        <taxon>Mucoromycetes</taxon>
        <taxon>Mucorales</taxon>
        <taxon>Cunninghamellaceae</taxon>
        <taxon>Absidia</taxon>
    </lineage>
</organism>
<evidence type="ECO:0000313" key="5">
    <source>
        <dbReference type="Proteomes" id="UP000078561"/>
    </source>
</evidence>
<keyword evidence="1" id="KW-0143">Chaperone</keyword>
<dbReference type="Gene3D" id="3.10.20.90">
    <property type="entry name" value="Phosphatidylinositol 3-kinase Catalytic Subunit, Chain A, domain 1"/>
    <property type="match status" value="1"/>
</dbReference>
<dbReference type="Pfam" id="PF02179">
    <property type="entry name" value="BAG"/>
    <property type="match status" value="1"/>
</dbReference>
<keyword evidence="5" id="KW-1185">Reference proteome</keyword>
<evidence type="ECO:0000313" key="4">
    <source>
        <dbReference type="EMBL" id="SAM04090.1"/>
    </source>
</evidence>
<dbReference type="GO" id="GO:0005634">
    <property type="term" value="C:nucleus"/>
    <property type="evidence" value="ECO:0007669"/>
    <property type="project" value="TreeGrafter"/>
</dbReference>
<dbReference type="SMART" id="SM00264">
    <property type="entry name" value="BAG"/>
    <property type="match status" value="1"/>
</dbReference>
<feature type="domain" description="BAG" evidence="3">
    <location>
        <begin position="167"/>
        <end position="219"/>
    </location>
</feature>
<proteinExistence type="predicted"/>
<gene>
    <name evidence="4" type="primary">ABSGL_09950.1 scaffold 11783</name>
</gene>
<dbReference type="PANTHER" id="PTHR12329:SF16">
    <property type="entry name" value="BAG FAMILY MOLECULAR CHAPERONE REGULATOR 1"/>
    <property type="match status" value="1"/>
</dbReference>
<dbReference type="PROSITE" id="PS51035">
    <property type="entry name" value="BAG"/>
    <property type="match status" value="1"/>
</dbReference>
<dbReference type="SUPFAM" id="SSF54236">
    <property type="entry name" value="Ubiquitin-like"/>
    <property type="match status" value="1"/>
</dbReference>
<name>A0A168QAG7_ABSGL</name>
<dbReference type="EMBL" id="LT554349">
    <property type="protein sequence ID" value="SAM04090.1"/>
    <property type="molecule type" value="Genomic_DNA"/>
</dbReference>
<dbReference type="InterPro" id="IPR036533">
    <property type="entry name" value="BAG_dom_sf"/>
</dbReference>
<dbReference type="InParanoid" id="A0A168QAG7"/>
<dbReference type="Gene3D" id="1.20.58.120">
    <property type="entry name" value="BAG domain"/>
    <property type="match status" value="1"/>
</dbReference>
<feature type="region of interest" description="Disordered" evidence="2">
    <location>
        <begin position="1"/>
        <end position="49"/>
    </location>
</feature>
<dbReference type="CDD" id="cd17039">
    <property type="entry name" value="Ubl_ubiquitin_like"/>
    <property type="match status" value="1"/>
</dbReference>
<protein>
    <recommendedName>
        <fullName evidence="3">BAG domain-containing protein</fullName>
    </recommendedName>
</protein>
<dbReference type="GO" id="GO:0016020">
    <property type="term" value="C:membrane"/>
    <property type="evidence" value="ECO:0007669"/>
    <property type="project" value="TreeGrafter"/>
</dbReference>
<dbReference type="GO" id="GO:0005829">
    <property type="term" value="C:cytosol"/>
    <property type="evidence" value="ECO:0007669"/>
    <property type="project" value="TreeGrafter"/>
</dbReference>
<reference evidence="4" key="1">
    <citation type="submission" date="2016-04" db="EMBL/GenBank/DDBJ databases">
        <authorList>
            <person name="Evans L.H."/>
            <person name="Alamgir A."/>
            <person name="Owens N."/>
            <person name="Weber N.D."/>
            <person name="Virtaneva K."/>
            <person name="Barbian K."/>
            <person name="Babar A."/>
            <person name="Rosenke K."/>
        </authorList>
    </citation>
    <scope>NUCLEOTIDE SEQUENCE [LARGE SCALE GENOMIC DNA]</scope>
    <source>
        <strain evidence="4">CBS 101.48</strain>
    </source>
</reference>
<sequence>MGLFSDIFGTNQNSSPPPHRYQPQHNASPPTPHKDPKYQNSPSRPPQRPLYISVRWGRNEPVDLPLASVQQYRQCTVHDIKLHCKALFHIPLATMTLKYNNGFLRDDQATLESLGILPGSELVVLGDQVLEEQAQQLASGNEEEVGQITRIRQIMKDPLAINLDTATEESLAVASEIIMRALLALDGIECAHSFTTARQERRQAVQFCQSLLDRVDALKYQQQQQKL</sequence>
<dbReference type="InterPro" id="IPR003103">
    <property type="entry name" value="BAG_domain"/>
</dbReference>
<dbReference type="AlphaFoldDB" id="A0A168QAG7"/>
<dbReference type="SUPFAM" id="SSF63491">
    <property type="entry name" value="BAG domain"/>
    <property type="match status" value="1"/>
</dbReference>
<accession>A0A168QAG7</accession>
<evidence type="ECO:0000256" key="1">
    <source>
        <dbReference type="ARBA" id="ARBA00023186"/>
    </source>
</evidence>
<dbReference type="InterPro" id="IPR029071">
    <property type="entry name" value="Ubiquitin-like_domsf"/>
</dbReference>
<dbReference type="GO" id="GO:0051087">
    <property type="term" value="F:protein-folding chaperone binding"/>
    <property type="evidence" value="ECO:0007669"/>
    <property type="project" value="InterPro"/>
</dbReference>
<dbReference type="GO" id="GO:0050821">
    <property type="term" value="P:protein stabilization"/>
    <property type="evidence" value="ECO:0007669"/>
    <property type="project" value="TreeGrafter"/>
</dbReference>
<dbReference type="GO" id="GO:0000774">
    <property type="term" value="F:adenyl-nucleotide exchange factor activity"/>
    <property type="evidence" value="ECO:0007669"/>
    <property type="project" value="TreeGrafter"/>
</dbReference>
<dbReference type="STRING" id="4829.A0A168QAG7"/>
<evidence type="ECO:0000256" key="2">
    <source>
        <dbReference type="SAM" id="MobiDB-lite"/>
    </source>
</evidence>
<evidence type="ECO:0000259" key="3">
    <source>
        <dbReference type="PROSITE" id="PS51035"/>
    </source>
</evidence>
<dbReference type="OrthoDB" id="417450at2759"/>
<dbReference type="InterPro" id="IPR039773">
    <property type="entry name" value="BAG_chaperone_regulator"/>
</dbReference>